<evidence type="ECO:0000256" key="2">
    <source>
        <dbReference type="ARBA" id="ARBA00012513"/>
    </source>
</evidence>
<dbReference type="PANTHER" id="PTHR47460">
    <property type="entry name" value="SERINE/THREONINE-PROTEIN KINASE-LIKE PROTEIN ACR4"/>
    <property type="match status" value="1"/>
</dbReference>
<evidence type="ECO:0000313" key="13">
    <source>
        <dbReference type="Proteomes" id="UP000075420"/>
    </source>
</evidence>
<evidence type="ECO:0000256" key="4">
    <source>
        <dbReference type="ARBA" id="ARBA00022729"/>
    </source>
</evidence>
<organism evidence="12 13">
    <name type="scientific">Sorangium cellulosum</name>
    <name type="common">Polyangium cellulosum</name>
    <dbReference type="NCBI Taxonomy" id="56"/>
    <lineage>
        <taxon>Bacteria</taxon>
        <taxon>Pseudomonadati</taxon>
        <taxon>Myxococcota</taxon>
        <taxon>Polyangia</taxon>
        <taxon>Polyangiales</taxon>
        <taxon>Polyangiaceae</taxon>
        <taxon>Sorangium</taxon>
    </lineage>
</organism>
<evidence type="ECO:0000256" key="3">
    <source>
        <dbReference type="ARBA" id="ARBA00022692"/>
    </source>
</evidence>
<dbReference type="SUPFAM" id="SSF50985">
    <property type="entry name" value="RCC1/BLIP-II"/>
    <property type="match status" value="1"/>
</dbReference>
<keyword evidence="6" id="KW-0472">Membrane</keyword>
<name>A0A150PSR7_SORCE</name>
<evidence type="ECO:0000256" key="7">
    <source>
        <dbReference type="ARBA" id="ARBA00023157"/>
    </source>
</evidence>
<evidence type="ECO:0000256" key="10">
    <source>
        <dbReference type="ARBA" id="ARBA00047899"/>
    </source>
</evidence>
<dbReference type="AlphaFoldDB" id="A0A150PSR7"/>
<comment type="caution">
    <text evidence="12">The sequence shown here is derived from an EMBL/GenBank/DDBJ whole genome shotgun (WGS) entry which is preliminary data.</text>
</comment>
<keyword evidence="4" id="KW-0732">Signal</keyword>
<dbReference type="PANTHER" id="PTHR47460:SF1">
    <property type="entry name" value="SERINE_THREONINE-PROTEIN KINASE-LIKE PROTEIN ACR4"/>
    <property type="match status" value="1"/>
</dbReference>
<proteinExistence type="predicted"/>
<dbReference type="Pfam" id="PF13540">
    <property type="entry name" value="RCC1_2"/>
    <property type="match status" value="1"/>
</dbReference>
<dbReference type="InterPro" id="IPR009091">
    <property type="entry name" value="RCC1/BLIP-II"/>
</dbReference>
<dbReference type="EMBL" id="JELY01000624">
    <property type="protein sequence ID" value="KYF58710.1"/>
    <property type="molecule type" value="Genomic_DNA"/>
</dbReference>
<keyword evidence="3" id="KW-0812">Transmembrane</keyword>
<sequence length="129" mass="13796">MPEGALVKPLTDAPSGELDGLAPQSGYSACAIRADRSYQCWGDNSSGQFATRRGKFAPVAAGGTHTCGLRPNGDIDCFGSDYWQTAAHSPATFKAVAAGVHHSCELLLNGELRCWRFSEASPQIFREFT</sequence>
<reference evidence="12 13" key="1">
    <citation type="submission" date="2014-02" db="EMBL/GenBank/DDBJ databases">
        <title>The small core and large imbalanced accessory genome model reveals a collaborative survival strategy of Sorangium cellulosum strains in nature.</title>
        <authorList>
            <person name="Han K."/>
            <person name="Peng R."/>
            <person name="Blom J."/>
            <person name="Li Y.-Z."/>
        </authorList>
    </citation>
    <scope>NUCLEOTIDE SEQUENCE [LARGE SCALE GENOMIC DNA]</scope>
    <source>
        <strain evidence="12 13">So0157-25</strain>
    </source>
</reference>
<keyword evidence="7" id="KW-1015">Disulfide bond</keyword>
<comment type="subcellular location">
    <subcellularLocation>
        <location evidence="1">Membrane</location>
        <topology evidence="1">Single-pass type I membrane protein</topology>
    </subcellularLocation>
</comment>
<dbReference type="EC" id="2.7.11.1" evidence="2"/>
<evidence type="ECO:0000256" key="8">
    <source>
        <dbReference type="ARBA" id="ARBA00023170"/>
    </source>
</evidence>
<evidence type="ECO:0000256" key="1">
    <source>
        <dbReference type="ARBA" id="ARBA00004479"/>
    </source>
</evidence>
<comment type="catalytic activity">
    <reaction evidence="11">
        <text>L-seryl-[protein] + ATP = O-phospho-L-seryl-[protein] + ADP + H(+)</text>
        <dbReference type="Rhea" id="RHEA:17989"/>
        <dbReference type="Rhea" id="RHEA-COMP:9863"/>
        <dbReference type="Rhea" id="RHEA-COMP:11604"/>
        <dbReference type="ChEBI" id="CHEBI:15378"/>
        <dbReference type="ChEBI" id="CHEBI:29999"/>
        <dbReference type="ChEBI" id="CHEBI:30616"/>
        <dbReference type="ChEBI" id="CHEBI:83421"/>
        <dbReference type="ChEBI" id="CHEBI:456216"/>
        <dbReference type="EC" id="2.7.11.1"/>
    </reaction>
</comment>
<dbReference type="GO" id="GO:0016020">
    <property type="term" value="C:membrane"/>
    <property type="evidence" value="ECO:0007669"/>
    <property type="project" value="UniProtKB-SubCell"/>
</dbReference>
<comment type="catalytic activity">
    <reaction evidence="10">
        <text>L-threonyl-[protein] + ATP = O-phospho-L-threonyl-[protein] + ADP + H(+)</text>
        <dbReference type="Rhea" id="RHEA:46608"/>
        <dbReference type="Rhea" id="RHEA-COMP:11060"/>
        <dbReference type="Rhea" id="RHEA-COMP:11605"/>
        <dbReference type="ChEBI" id="CHEBI:15378"/>
        <dbReference type="ChEBI" id="CHEBI:30013"/>
        <dbReference type="ChEBI" id="CHEBI:30616"/>
        <dbReference type="ChEBI" id="CHEBI:61977"/>
        <dbReference type="ChEBI" id="CHEBI:456216"/>
        <dbReference type="EC" id="2.7.11.1"/>
    </reaction>
</comment>
<keyword evidence="5" id="KW-1133">Transmembrane helix</keyword>
<gene>
    <name evidence="12" type="ORF">BE08_46070</name>
</gene>
<evidence type="ECO:0000313" key="12">
    <source>
        <dbReference type="EMBL" id="KYF58710.1"/>
    </source>
</evidence>
<evidence type="ECO:0000256" key="5">
    <source>
        <dbReference type="ARBA" id="ARBA00022989"/>
    </source>
</evidence>
<accession>A0A150PSR7</accession>
<protein>
    <recommendedName>
        <fullName evidence="2">non-specific serine/threonine protein kinase</fullName>
        <ecNumber evidence="2">2.7.11.1</ecNumber>
    </recommendedName>
</protein>
<evidence type="ECO:0000256" key="6">
    <source>
        <dbReference type="ARBA" id="ARBA00023136"/>
    </source>
</evidence>
<dbReference type="GO" id="GO:0004674">
    <property type="term" value="F:protein serine/threonine kinase activity"/>
    <property type="evidence" value="ECO:0007669"/>
    <property type="project" value="UniProtKB-KW"/>
</dbReference>
<keyword evidence="8" id="KW-0675">Receptor</keyword>
<dbReference type="Gene3D" id="2.130.10.30">
    <property type="entry name" value="Regulator of chromosome condensation 1/beta-lactamase-inhibitor protein II"/>
    <property type="match status" value="1"/>
</dbReference>
<keyword evidence="9" id="KW-0325">Glycoprotein</keyword>
<dbReference type="Proteomes" id="UP000075420">
    <property type="component" value="Unassembled WGS sequence"/>
</dbReference>
<evidence type="ECO:0000256" key="11">
    <source>
        <dbReference type="ARBA" id="ARBA00048679"/>
    </source>
</evidence>
<evidence type="ECO:0000256" key="9">
    <source>
        <dbReference type="ARBA" id="ARBA00023180"/>
    </source>
</evidence>